<proteinExistence type="predicted"/>
<reference evidence="1" key="1">
    <citation type="submission" date="2021-02" db="EMBL/GenBank/DDBJ databases">
        <authorList>
            <consortium name="DOE Joint Genome Institute"/>
            <person name="Ahrendt S."/>
            <person name="Looney B.P."/>
            <person name="Miyauchi S."/>
            <person name="Morin E."/>
            <person name="Drula E."/>
            <person name="Courty P.E."/>
            <person name="Chicoki N."/>
            <person name="Fauchery L."/>
            <person name="Kohler A."/>
            <person name="Kuo A."/>
            <person name="Labutti K."/>
            <person name="Pangilinan J."/>
            <person name="Lipzen A."/>
            <person name="Riley R."/>
            <person name="Andreopoulos W."/>
            <person name="He G."/>
            <person name="Johnson J."/>
            <person name="Barry K.W."/>
            <person name="Grigoriev I.V."/>
            <person name="Nagy L."/>
            <person name="Hibbett D."/>
            <person name="Henrissat B."/>
            <person name="Matheny P.B."/>
            <person name="Labbe J."/>
            <person name="Martin F."/>
        </authorList>
    </citation>
    <scope>NUCLEOTIDE SEQUENCE</scope>
    <source>
        <strain evidence="1">EC-137</strain>
    </source>
</reference>
<name>A0ACB8QZG3_9AGAM</name>
<sequence>MNETLSILTLCTILIATLFLDSYQKRRRLQALIPPSHNALPFIGNALSIPALSPWKTFHAWSKELDSELISVWAFGQLTIIIDSAKATRELLSHRSANYVDRPRIPMLDLSGWTDTVTSLMPYGDTWRSHRRILHRQFNISIVSGFKSTQEAQIKPFLTKLYTTPEEFARHVQHFTSSLALMVAYGYQIADEEDELSTMAFEAVEAISKATFPGAVAVNTFPSLRNLPEWFPGAGFHTYAKTSRKMLEDLRNRPFDMVKELMAQGKALPSITRTLLEEPNILSPHDEERIREVASMVYLAGAETTFSAIKTMIMAFALNPEAQRRARVEIDTVTARERLPTLDDQDVLPYVQAIVREALRWIPILPLGVIRSSISGDIYNGKIIPAGTTIFWNAWAITHDPDVYPDPDAFRPERFLDADGHLVPDDEKAVFGYGRRECVGMHFAKNTLFNAAASMLALFEFGKAKDDDGNEIEITVGCTDALVSHPTDFKCSIRPRDEIAVQALQGIGSLA</sequence>
<evidence type="ECO:0000313" key="2">
    <source>
        <dbReference type="Proteomes" id="UP000814128"/>
    </source>
</evidence>
<dbReference type="EMBL" id="MU273465">
    <property type="protein sequence ID" value="KAI0037198.1"/>
    <property type="molecule type" value="Genomic_DNA"/>
</dbReference>
<gene>
    <name evidence="1" type="ORF">K488DRAFT_81420</name>
</gene>
<accession>A0ACB8QZG3</accession>
<evidence type="ECO:0000313" key="1">
    <source>
        <dbReference type="EMBL" id="KAI0037198.1"/>
    </source>
</evidence>
<comment type="caution">
    <text evidence="1">The sequence shown here is derived from an EMBL/GenBank/DDBJ whole genome shotgun (WGS) entry which is preliminary data.</text>
</comment>
<organism evidence="1 2">
    <name type="scientific">Vararia minispora EC-137</name>
    <dbReference type="NCBI Taxonomy" id="1314806"/>
    <lineage>
        <taxon>Eukaryota</taxon>
        <taxon>Fungi</taxon>
        <taxon>Dikarya</taxon>
        <taxon>Basidiomycota</taxon>
        <taxon>Agaricomycotina</taxon>
        <taxon>Agaricomycetes</taxon>
        <taxon>Russulales</taxon>
        <taxon>Lachnocladiaceae</taxon>
        <taxon>Vararia</taxon>
    </lineage>
</organism>
<reference evidence="1" key="2">
    <citation type="journal article" date="2022" name="New Phytol.">
        <title>Evolutionary transition to the ectomycorrhizal habit in the genomes of a hyperdiverse lineage of mushroom-forming fungi.</title>
        <authorList>
            <person name="Looney B."/>
            <person name="Miyauchi S."/>
            <person name="Morin E."/>
            <person name="Drula E."/>
            <person name="Courty P.E."/>
            <person name="Kohler A."/>
            <person name="Kuo A."/>
            <person name="LaButti K."/>
            <person name="Pangilinan J."/>
            <person name="Lipzen A."/>
            <person name="Riley R."/>
            <person name="Andreopoulos W."/>
            <person name="He G."/>
            <person name="Johnson J."/>
            <person name="Nolan M."/>
            <person name="Tritt A."/>
            <person name="Barry K.W."/>
            <person name="Grigoriev I.V."/>
            <person name="Nagy L.G."/>
            <person name="Hibbett D."/>
            <person name="Henrissat B."/>
            <person name="Matheny P.B."/>
            <person name="Labbe J."/>
            <person name="Martin F.M."/>
        </authorList>
    </citation>
    <scope>NUCLEOTIDE SEQUENCE</scope>
    <source>
        <strain evidence="1">EC-137</strain>
    </source>
</reference>
<keyword evidence="2" id="KW-1185">Reference proteome</keyword>
<dbReference type="Proteomes" id="UP000814128">
    <property type="component" value="Unassembled WGS sequence"/>
</dbReference>
<protein>
    <submittedName>
        <fullName evidence="1">Cytochrome P450</fullName>
    </submittedName>
</protein>